<dbReference type="RefSeq" id="WP_124873948.1">
    <property type="nucleotide sequence ID" value="NZ_CP034184.1"/>
</dbReference>
<evidence type="ECO:0000313" key="2">
    <source>
        <dbReference type="EMBL" id="AZI44374.1"/>
    </source>
</evidence>
<dbReference type="AlphaFoldDB" id="A0A3G8YP29"/>
<dbReference type="EMBL" id="CP034184">
    <property type="protein sequence ID" value="AZI44374.1"/>
    <property type="molecule type" value="Genomic_DNA"/>
</dbReference>
<reference evidence="2 3" key="1">
    <citation type="submission" date="2018-11" db="EMBL/GenBank/DDBJ databases">
        <title>Deinococcus shelandsis sp. nov., isolated from South Shetland Islands soil of Antarctica.</title>
        <authorList>
            <person name="Tian J."/>
        </authorList>
    </citation>
    <scope>NUCLEOTIDE SEQUENCE [LARGE SCALE GENOMIC DNA]</scope>
    <source>
        <strain evidence="2 3">S14-83T</strain>
    </source>
</reference>
<sequence>MSRHKRKSAPHPDPLPLGLLIIDGLEGDLARVELPNGGTQDIVLSQLPAGLKEGDVLLVTEAGAVIDHTETQRRREGAQTQLDALNAQAPSGEIDL</sequence>
<proteinExistence type="predicted"/>
<name>A0A3G8YP29_9DEIO</name>
<gene>
    <name evidence="2" type="ORF">EHF33_15955</name>
</gene>
<organism evidence="2 3">
    <name type="scientific">Deinococcus psychrotolerans</name>
    <dbReference type="NCBI Taxonomy" id="2489213"/>
    <lineage>
        <taxon>Bacteria</taxon>
        <taxon>Thermotogati</taxon>
        <taxon>Deinococcota</taxon>
        <taxon>Deinococci</taxon>
        <taxon>Deinococcales</taxon>
        <taxon>Deinococcaceae</taxon>
        <taxon>Deinococcus</taxon>
    </lineage>
</organism>
<dbReference type="KEGG" id="dph:EHF33_15955"/>
<dbReference type="OrthoDB" id="70874at2"/>
<dbReference type="Proteomes" id="UP000276417">
    <property type="component" value="Chromosome 2"/>
</dbReference>
<evidence type="ECO:0000256" key="1">
    <source>
        <dbReference type="SAM" id="MobiDB-lite"/>
    </source>
</evidence>
<dbReference type="InterPro" id="IPR021377">
    <property type="entry name" value="DUF3006"/>
</dbReference>
<accession>A0A3G8YP29</accession>
<dbReference type="Pfam" id="PF11213">
    <property type="entry name" value="DUF3006"/>
    <property type="match status" value="1"/>
</dbReference>
<evidence type="ECO:0000313" key="3">
    <source>
        <dbReference type="Proteomes" id="UP000276417"/>
    </source>
</evidence>
<feature type="region of interest" description="Disordered" evidence="1">
    <location>
        <begin position="69"/>
        <end position="96"/>
    </location>
</feature>
<protein>
    <submittedName>
        <fullName evidence="2">DUF3006 domain-containing protein</fullName>
    </submittedName>
</protein>
<keyword evidence="3" id="KW-1185">Reference proteome</keyword>